<comment type="catalytic activity">
    <reaction evidence="3">
        <text>2 GTP = 3',3'-c-di-GMP + 2 diphosphate</text>
        <dbReference type="Rhea" id="RHEA:24898"/>
        <dbReference type="ChEBI" id="CHEBI:33019"/>
        <dbReference type="ChEBI" id="CHEBI:37565"/>
        <dbReference type="ChEBI" id="CHEBI:58805"/>
        <dbReference type="EC" id="2.7.7.65"/>
    </reaction>
</comment>
<evidence type="ECO:0000256" key="2">
    <source>
        <dbReference type="ARBA" id="ARBA00012528"/>
    </source>
</evidence>
<protein>
    <recommendedName>
        <fullName evidence="2">diguanylate cyclase</fullName>
        <ecNumber evidence="2">2.7.7.65</ecNumber>
    </recommendedName>
</protein>
<dbReference type="OrthoDB" id="5296913at2"/>
<keyword evidence="4" id="KW-0812">Transmembrane</keyword>
<dbReference type="PROSITE" id="PS50887">
    <property type="entry name" value="GGDEF"/>
    <property type="match status" value="1"/>
</dbReference>
<dbReference type="InterPro" id="IPR043128">
    <property type="entry name" value="Rev_trsase/Diguanyl_cyclase"/>
</dbReference>
<dbReference type="CDD" id="cd01949">
    <property type="entry name" value="GGDEF"/>
    <property type="match status" value="1"/>
</dbReference>
<dbReference type="Gene3D" id="3.30.70.270">
    <property type="match status" value="1"/>
</dbReference>
<feature type="domain" description="GGDEF" evidence="5">
    <location>
        <begin position="384"/>
        <end position="518"/>
    </location>
</feature>
<dbReference type="EC" id="2.7.7.65" evidence="2"/>
<dbReference type="Pfam" id="PF00990">
    <property type="entry name" value="GGDEF"/>
    <property type="match status" value="1"/>
</dbReference>
<evidence type="ECO:0000256" key="3">
    <source>
        <dbReference type="ARBA" id="ARBA00034247"/>
    </source>
</evidence>
<dbReference type="Proteomes" id="UP000217771">
    <property type="component" value="Unassembled WGS sequence"/>
</dbReference>
<proteinExistence type="predicted"/>
<comment type="cofactor">
    <cofactor evidence="1">
        <name>Mg(2+)</name>
        <dbReference type="ChEBI" id="CHEBI:18420"/>
    </cofactor>
</comment>
<evidence type="ECO:0000313" key="7">
    <source>
        <dbReference type="Proteomes" id="UP000217771"/>
    </source>
</evidence>
<dbReference type="GO" id="GO:1902201">
    <property type="term" value="P:negative regulation of bacterial-type flagellum-dependent cell motility"/>
    <property type="evidence" value="ECO:0007669"/>
    <property type="project" value="TreeGrafter"/>
</dbReference>
<evidence type="ECO:0000313" key="6">
    <source>
        <dbReference type="EMBL" id="PAU78200.1"/>
    </source>
</evidence>
<dbReference type="GO" id="GO:0052621">
    <property type="term" value="F:diguanylate cyclase activity"/>
    <property type="evidence" value="ECO:0007669"/>
    <property type="project" value="UniProtKB-EC"/>
</dbReference>
<dbReference type="InterPro" id="IPR050469">
    <property type="entry name" value="Diguanylate_Cyclase"/>
</dbReference>
<dbReference type="NCBIfam" id="TIGR00254">
    <property type="entry name" value="GGDEF"/>
    <property type="match status" value="1"/>
</dbReference>
<dbReference type="PANTHER" id="PTHR45138:SF9">
    <property type="entry name" value="DIGUANYLATE CYCLASE DGCM-RELATED"/>
    <property type="match status" value="1"/>
</dbReference>
<dbReference type="InterPro" id="IPR029787">
    <property type="entry name" value="Nucleotide_cyclase"/>
</dbReference>
<organism evidence="6 7">
    <name type="scientific">Halomonas salipaludis</name>
    <dbReference type="NCBI Taxonomy" id="2032625"/>
    <lineage>
        <taxon>Bacteria</taxon>
        <taxon>Pseudomonadati</taxon>
        <taxon>Pseudomonadota</taxon>
        <taxon>Gammaproteobacteria</taxon>
        <taxon>Oceanospirillales</taxon>
        <taxon>Halomonadaceae</taxon>
        <taxon>Halomonas</taxon>
    </lineage>
</organism>
<sequence>MQPSRPRHHKLAMLALLSTLATMILATAYSLVTVNAKYAKYSAPGMHTEVWQSYQLHSETRRLSDTANRVLAGEATAPELIQRLGVAKSQLAPLQHTRVFDYLPEAHAELPETLEHLDSLLQAWSSRLSWQDTSQAIQVADEMADQLPTMLGPTHDIIVSANIAVASRLDAERHDLKRTFQRLVWVLLLLGTGSLLLAAKLFRDYRHTLHLTRELGTLNQSLEERVAERTRRLEERKALLGIILDSSPSDVALLGANDQHAYYISDTLRQRASTNDSGFLESLFVDSHQYTLFMQRLATSQAFDNWEARLDPRSPYWALLSVRHLEIDSHRAWLIWSLDISERKRMEHELKQLATTDSLTGLANRRTFLRQAIKQLRRSLREANPCSVLVIDIDNFKRINDQHGHQVGDTVLQAVARRLDKHLHPRGPLGRLGGEEFAALVKDADGRAAWEIAEALRDDVECLTLQGEDGRAIPVTISIGIATHSGQDTSPQHLLVEADKALYLAKSRGRNRCETLDQSSPGPSC</sequence>
<dbReference type="GO" id="GO:0005886">
    <property type="term" value="C:plasma membrane"/>
    <property type="evidence" value="ECO:0007669"/>
    <property type="project" value="TreeGrafter"/>
</dbReference>
<comment type="caution">
    <text evidence="6">The sequence shown here is derived from an EMBL/GenBank/DDBJ whole genome shotgun (WGS) entry which is preliminary data.</text>
</comment>
<evidence type="ECO:0000256" key="4">
    <source>
        <dbReference type="SAM" id="Phobius"/>
    </source>
</evidence>
<keyword evidence="4" id="KW-1133">Transmembrane helix</keyword>
<reference evidence="6 7" key="1">
    <citation type="submission" date="2017-08" db="EMBL/GenBank/DDBJ databases">
        <title>Halomonas alkalisoli sp. nov., isolated from saline alkaline soil.</title>
        <authorList>
            <person name="Wang D."/>
            <person name="Zhang G."/>
        </authorList>
    </citation>
    <scope>NUCLEOTIDE SEQUENCE [LARGE SCALE GENOMIC DNA]</scope>
    <source>
        <strain evidence="6 7">WRN001</strain>
    </source>
</reference>
<dbReference type="FunFam" id="3.30.70.270:FF:000001">
    <property type="entry name" value="Diguanylate cyclase domain protein"/>
    <property type="match status" value="1"/>
</dbReference>
<dbReference type="SMART" id="SM00267">
    <property type="entry name" value="GGDEF"/>
    <property type="match status" value="1"/>
</dbReference>
<gene>
    <name evidence="6" type="ORF">CK498_05625</name>
</gene>
<name>A0A2A2F0A8_9GAMM</name>
<keyword evidence="4" id="KW-0472">Membrane</keyword>
<dbReference type="EMBL" id="NSKB01000002">
    <property type="protein sequence ID" value="PAU78200.1"/>
    <property type="molecule type" value="Genomic_DNA"/>
</dbReference>
<dbReference type="AlphaFoldDB" id="A0A2A2F0A8"/>
<dbReference type="GO" id="GO:0043709">
    <property type="term" value="P:cell adhesion involved in single-species biofilm formation"/>
    <property type="evidence" value="ECO:0007669"/>
    <property type="project" value="TreeGrafter"/>
</dbReference>
<evidence type="ECO:0000256" key="1">
    <source>
        <dbReference type="ARBA" id="ARBA00001946"/>
    </source>
</evidence>
<evidence type="ECO:0000259" key="5">
    <source>
        <dbReference type="PROSITE" id="PS50887"/>
    </source>
</evidence>
<dbReference type="SUPFAM" id="SSF55073">
    <property type="entry name" value="Nucleotide cyclase"/>
    <property type="match status" value="1"/>
</dbReference>
<feature type="transmembrane region" description="Helical" evidence="4">
    <location>
        <begin position="183"/>
        <end position="202"/>
    </location>
</feature>
<accession>A0A2A2F0A8</accession>
<dbReference type="PANTHER" id="PTHR45138">
    <property type="entry name" value="REGULATORY COMPONENTS OF SENSORY TRANSDUCTION SYSTEM"/>
    <property type="match status" value="1"/>
</dbReference>
<keyword evidence="7" id="KW-1185">Reference proteome</keyword>
<dbReference type="InterPro" id="IPR000160">
    <property type="entry name" value="GGDEF_dom"/>
</dbReference>